<dbReference type="AlphaFoldDB" id="A0A5P9NN89"/>
<keyword evidence="3" id="KW-1185">Reference proteome</keyword>
<evidence type="ECO:0000313" key="2">
    <source>
        <dbReference type="EMBL" id="QFU77290.1"/>
    </source>
</evidence>
<feature type="signal peptide" evidence="1">
    <location>
        <begin position="1"/>
        <end position="28"/>
    </location>
</feature>
<dbReference type="KEGG" id="halc:EY643_17395"/>
<dbReference type="EMBL" id="CP036422">
    <property type="protein sequence ID" value="QFU77290.1"/>
    <property type="molecule type" value="Genomic_DNA"/>
</dbReference>
<accession>A0A5P9NN89</accession>
<proteinExistence type="predicted"/>
<organism evidence="2 3">
    <name type="scientific">Halioglobus maricola</name>
    <dbReference type="NCBI Taxonomy" id="2601894"/>
    <lineage>
        <taxon>Bacteria</taxon>
        <taxon>Pseudomonadati</taxon>
        <taxon>Pseudomonadota</taxon>
        <taxon>Gammaproteobacteria</taxon>
        <taxon>Cellvibrionales</taxon>
        <taxon>Halieaceae</taxon>
        <taxon>Halioglobus</taxon>
    </lineage>
</organism>
<dbReference type="Proteomes" id="UP000326287">
    <property type="component" value="Chromosome"/>
</dbReference>
<dbReference type="SUPFAM" id="SSF56935">
    <property type="entry name" value="Porins"/>
    <property type="match status" value="1"/>
</dbReference>
<reference evidence="2 3" key="1">
    <citation type="submission" date="2019-02" db="EMBL/GenBank/DDBJ databases">
        <authorList>
            <person name="Li S.-H."/>
        </authorList>
    </citation>
    <scope>NUCLEOTIDE SEQUENCE [LARGE SCALE GENOMIC DNA]</scope>
    <source>
        <strain evidence="2 3">IMCC14385</strain>
    </source>
</reference>
<evidence type="ECO:0000256" key="1">
    <source>
        <dbReference type="SAM" id="SignalP"/>
    </source>
</evidence>
<evidence type="ECO:0000313" key="3">
    <source>
        <dbReference type="Proteomes" id="UP000326287"/>
    </source>
</evidence>
<gene>
    <name evidence="2" type="ORF">EY643_17395</name>
</gene>
<sequence>MKIGKTHSALTAAALSSLLTVASGTAHADDWEFAISPLFLWGLSMEGDATINGNTAPLDLEFKDDILENMEAVFTVHFEARKGDWTIFSEYQYVDLDPDVAASIGPVNVNADISFKETMFELGGAWAMLDSDGTRWELIGGGRYSDQEMNTKINIDGPLPPELPAAKLKGGDDWWHAFGGMRVFHDINDRWTFIGRADYGYGGTDNSAWNASFMFDYRFKDWGSAFIGARFLDYDYNDDAYGFEATKSGPLAGLTIYW</sequence>
<feature type="chain" id="PRO_5025004504" description="Outer membrane protein beta-barrel domain-containing protein" evidence="1">
    <location>
        <begin position="29"/>
        <end position="258"/>
    </location>
</feature>
<keyword evidence="1" id="KW-0732">Signal</keyword>
<name>A0A5P9NN89_9GAMM</name>
<dbReference type="RefSeq" id="WP_153240435.1">
    <property type="nucleotide sequence ID" value="NZ_CP036422.1"/>
</dbReference>
<dbReference type="OrthoDB" id="5733324at2"/>
<protein>
    <recommendedName>
        <fullName evidence="4">Outer membrane protein beta-barrel domain-containing protein</fullName>
    </recommendedName>
</protein>
<evidence type="ECO:0008006" key="4">
    <source>
        <dbReference type="Google" id="ProtNLM"/>
    </source>
</evidence>